<accession>A0ABQ1MQZ0</accession>
<gene>
    <name evidence="2" type="ORF">GCM10010993_20060</name>
</gene>
<keyword evidence="1" id="KW-0732">Signal</keyword>
<dbReference type="Proteomes" id="UP000635885">
    <property type="component" value="Unassembled WGS sequence"/>
</dbReference>
<keyword evidence="3" id="KW-1185">Reference proteome</keyword>
<evidence type="ECO:0000256" key="1">
    <source>
        <dbReference type="SAM" id="SignalP"/>
    </source>
</evidence>
<feature type="chain" id="PRO_5045708433" description="DUF4168 domain-containing protein" evidence="1">
    <location>
        <begin position="28"/>
        <end position="164"/>
    </location>
</feature>
<evidence type="ECO:0000313" key="3">
    <source>
        <dbReference type="Proteomes" id="UP000635885"/>
    </source>
</evidence>
<reference evidence="3" key="1">
    <citation type="journal article" date="2019" name="Int. J. Syst. Evol. Microbiol.">
        <title>The Global Catalogue of Microorganisms (GCM) 10K type strain sequencing project: providing services to taxonomists for standard genome sequencing and annotation.</title>
        <authorList>
            <consortium name="The Broad Institute Genomics Platform"/>
            <consortium name="The Broad Institute Genome Sequencing Center for Infectious Disease"/>
            <person name="Wu L."/>
            <person name="Ma J."/>
        </authorList>
    </citation>
    <scope>NUCLEOTIDE SEQUENCE [LARGE SCALE GENOMIC DNA]</scope>
    <source>
        <strain evidence="3">CGMCC 1.12479</strain>
    </source>
</reference>
<protein>
    <recommendedName>
        <fullName evidence="4">DUF4168 domain-containing protein</fullName>
    </recommendedName>
</protein>
<name>A0ABQ1MQZ0_9BACT</name>
<dbReference type="EMBL" id="BMFD01000006">
    <property type="protein sequence ID" value="GGC41435.1"/>
    <property type="molecule type" value="Genomic_DNA"/>
</dbReference>
<evidence type="ECO:0008006" key="4">
    <source>
        <dbReference type="Google" id="ProtNLM"/>
    </source>
</evidence>
<sequence length="164" mass="18845">MSYKNLVPRVLSITFIFALFMGFSANAQQTMPPQMEVKEDFSDDEFKEFVKINLVLIPLQKKSQEDMVKAIEDNDLKVERFQELAQAQQAGTLTEVSNDAQEMANFNMAGQKVMEMQQVLQTDIMKTITDSDLSEQKFQEMYMAYTQSEKVKTKVDAMIADELK</sequence>
<comment type="caution">
    <text evidence="2">The sequence shown here is derived from an EMBL/GenBank/DDBJ whole genome shotgun (WGS) entry which is preliminary data.</text>
</comment>
<proteinExistence type="predicted"/>
<dbReference type="RefSeq" id="WP_188442401.1">
    <property type="nucleotide sequence ID" value="NZ_BMFD01000006.1"/>
</dbReference>
<organism evidence="2 3">
    <name type="scientific">Belliella aquatica</name>
    <dbReference type="NCBI Taxonomy" id="1323734"/>
    <lineage>
        <taxon>Bacteria</taxon>
        <taxon>Pseudomonadati</taxon>
        <taxon>Bacteroidota</taxon>
        <taxon>Cytophagia</taxon>
        <taxon>Cytophagales</taxon>
        <taxon>Cyclobacteriaceae</taxon>
        <taxon>Belliella</taxon>
    </lineage>
</organism>
<feature type="signal peptide" evidence="1">
    <location>
        <begin position="1"/>
        <end position="27"/>
    </location>
</feature>
<evidence type="ECO:0000313" key="2">
    <source>
        <dbReference type="EMBL" id="GGC41435.1"/>
    </source>
</evidence>